<dbReference type="Pfam" id="PF18699">
    <property type="entry name" value="MRPL52"/>
    <property type="match status" value="1"/>
</dbReference>
<dbReference type="AlphaFoldDB" id="A0A2J7PJH9"/>
<dbReference type="InParanoid" id="A0A2J7PJH9"/>
<protein>
    <recommendedName>
        <fullName evidence="7">Large ribosomal subunit protein mL52</fullName>
    </recommendedName>
    <alternativeName>
        <fullName evidence="8">39S ribosomal protein L52, mitochondrial</fullName>
    </alternativeName>
</protein>
<dbReference type="PANTHER" id="PTHR34090:SF1">
    <property type="entry name" value="LARGE RIBOSOMAL SUBUNIT PROTEIN ML52"/>
    <property type="match status" value="1"/>
</dbReference>
<feature type="compositionally biased region" description="Basic residues" evidence="9">
    <location>
        <begin position="80"/>
        <end position="91"/>
    </location>
</feature>
<feature type="region of interest" description="Disordered" evidence="9">
    <location>
        <begin position="65"/>
        <end position="91"/>
    </location>
</feature>
<keyword evidence="3" id="KW-0809">Transit peptide</keyword>
<comment type="subcellular location">
    <subcellularLocation>
        <location evidence="1">Mitochondrion</location>
    </subcellularLocation>
</comment>
<keyword evidence="4 10" id="KW-0689">Ribosomal protein</keyword>
<dbReference type="PANTHER" id="PTHR34090">
    <property type="entry name" value="39S RIBOSOMAL PROTEIN L52, MITOCHONDRIAL"/>
    <property type="match status" value="1"/>
</dbReference>
<organism evidence="10 11">
    <name type="scientific">Cryptotermes secundus</name>
    <dbReference type="NCBI Taxonomy" id="105785"/>
    <lineage>
        <taxon>Eukaryota</taxon>
        <taxon>Metazoa</taxon>
        <taxon>Ecdysozoa</taxon>
        <taxon>Arthropoda</taxon>
        <taxon>Hexapoda</taxon>
        <taxon>Insecta</taxon>
        <taxon>Pterygota</taxon>
        <taxon>Neoptera</taxon>
        <taxon>Polyneoptera</taxon>
        <taxon>Dictyoptera</taxon>
        <taxon>Blattodea</taxon>
        <taxon>Blattoidea</taxon>
        <taxon>Termitoidae</taxon>
        <taxon>Kalotermitidae</taxon>
        <taxon>Cryptotermitinae</taxon>
        <taxon>Cryptotermes</taxon>
    </lineage>
</organism>
<dbReference type="GO" id="GO:0003735">
    <property type="term" value="F:structural constituent of ribosome"/>
    <property type="evidence" value="ECO:0007669"/>
    <property type="project" value="InterPro"/>
</dbReference>
<dbReference type="Proteomes" id="UP000235965">
    <property type="component" value="Unassembled WGS sequence"/>
</dbReference>
<gene>
    <name evidence="10" type="primary">mRpL52</name>
    <name evidence="10" type="ORF">B7P43_G07176</name>
</gene>
<dbReference type="EMBL" id="NEVH01024946">
    <property type="protein sequence ID" value="PNF16505.1"/>
    <property type="molecule type" value="Genomic_DNA"/>
</dbReference>
<dbReference type="STRING" id="105785.A0A2J7PJH9"/>
<comment type="similarity">
    <text evidence="2">Belongs to the mitochondrion-specific ribosomal protein mL52 family.</text>
</comment>
<feature type="compositionally biased region" description="Basic and acidic residues" evidence="9">
    <location>
        <begin position="65"/>
        <end position="79"/>
    </location>
</feature>
<dbReference type="GO" id="GO:0005762">
    <property type="term" value="C:mitochondrial large ribosomal subunit"/>
    <property type="evidence" value="ECO:0007669"/>
    <property type="project" value="InterPro"/>
</dbReference>
<evidence type="ECO:0000256" key="5">
    <source>
        <dbReference type="ARBA" id="ARBA00023128"/>
    </source>
</evidence>
<name>A0A2J7PJH9_9NEOP</name>
<evidence type="ECO:0000313" key="11">
    <source>
        <dbReference type="Proteomes" id="UP000235965"/>
    </source>
</evidence>
<evidence type="ECO:0000256" key="9">
    <source>
        <dbReference type="SAM" id="MobiDB-lite"/>
    </source>
</evidence>
<dbReference type="OrthoDB" id="10249237at2759"/>
<feature type="non-terminal residue" evidence="10">
    <location>
        <position position="1"/>
    </location>
</feature>
<proteinExistence type="inferred from homology"/>
<keyword evidence="11" id="KW-1185">Reference proteome</keyword>
<accession>A0A2J7PJH9</accession>
<evidence type="ECO:0000256" key="6">
    <source>
        <dbReference type="ARBA" id="ARBA00023274"/>
    </source>
</evidence>
<dbReference type="GO" id="GO:0032543">
    <property type="term" value="P:mitochondrial translation"/>
    <property type="evidence" value="ECO:0007669"/>
    <property type="project" value="InterPro"/>
</dbReference>
<sequence length="91" mass="10758">RKLPVNPNMRGVLTDKPDYSYLDGRPAEIGLGMKRRMEKNIEYAKKILALTKEIDFAVERHKALEQEKEEERQRKLDSKLKRKGHLLLQKK</sequence>
<dbReference type="InterPro" id="IPR034596">
    <property type="entry name" value="Ribosomal_mL52"/>
</dbReference>
<keyword evidence="6" id="KW-0687">Ribonucleoprotein</keyword>
<evidence type="ECO:0000256" key="4">
    <source>
        <dbReference type="ARBA" id="ARBA00022980"/>
    </source>
</evidence>
<evidence type="ECO:0000313" key="10">
    <source>
        <dbReference type="EMBL" id="PNF16505.1"/>
    </source>
</evidence>
<evidence type="ECO:0000256" key="8">
    <source>
        <dbReference type="ARBA" id="ARBA00035425"/>
    </source>
</evidence>
<evidence type="ECO:0000256" key="3">
    <source>
        <dbReference type="ARBA" id="ARBA00022946"/>
    </source>
</evidence>
<evidence type="ECO:0000256" key="2">
    <source>
        <dbReference type="ARBA" id="ARBA00007232"/>
    </source>
</evidence>
<reference evidence="10 11" key="1">
    <citation type="submission" date="2017-12" db="EMBL/GenBank/DDBJ databases">
        <title>Hemimetabolous genomes reveal molecular basis of termite eusociality.</title>
        <authorList>
            <person name="Harrison M.C."/>
            <person name="Jongepier E."/>
            <person name="Robertson H.M."/>
            <person name="Arning N."/>
            <person name="Bitard-Feildel T."/>
            <person name="Chao H."/>
            <person name="Childers C.P."/>
            <person name="Dinh H."/>
            <person name="Doddapaneni H."/>
            <person name="Dugan S."/>
            <person name="Gowin J."/>
            <person name="Greiner C."/>
            <person name="Han Y."/>
            <person name="Hu H."/>
            <person name="Hughes D.S.T."/>
            <person name="Huylmans A.-K."/>
            <person name="Kemena C."/>
            <person name="Kremer L.P.M."/>
            <person name="Lee S.L."/>
            <person name="Lopez-Ezquerra A."/>
            <person name="Mallet L."/>
            <person name="Monroy-Kuhn J.M."/>
            <person name="Moser A."/>
            <person name="Murali S.C."/>
            <person name="Muzny D.M."/>
            <person name="Otani S."/>
            <person name="Piulachs M.-D."/>
            <person name="Poelchau M."/>
            <person name="Qu J."/>
            <person name="Schaub F."/>
            <person name="Wada-Katsumata A."/>
            <person name="Worley K.C."/>
            <person name="Xie Q."/>
            <person name="Ylla G."/>
            <person name="Poulsen M."/>
            <person name="Gibbs R.A."/>
            <person name="Schal C."/>
            <person name="Richards S."/>
            <person name="Belles X."/>
            <person name="Korb J."/>
            <person name="Bornberg-Bauer E."/>
        </authorList>
    </citation>
    <scope>NUCLEOTIDE SEQUENCE [LARGE SCALE GENOMIC DNA]</scope>
    <source>
        <tissue evidence="10">Whole body</tissue>
    </source>
</reference>
<evidence type="ECO:0000256" key="7">
    <source>
        <dbReference type="ARBA" id="ARBA00035181"/>
    </source>
</evidence>
<keyword evidence="5" id="KW-0496">Mitochondrion</keyword>
<comment type="caution">
    <text evidence="10">The sequence shown here is derived from an EMBL/GenBank/DDBJ whole genome shotgun (WGS) entry which is preliminary data.</text>
</comment>
<evidence type="ECO:0000256" key="1">
    <source>
        <dbReference type="ARBA" id="ARBA00004173"/>
    </source>
</evidence>
<dbReference type="FunCoup" id="A0A2J7PJH9">
    <property type="interactions" value="331"/>
</dbReference>